<keyword evidence="1" id="KW-0472">Membrane</keyword>
<evidence type="ECO:0000313" key="3">
    <source>
        <dbReference type="Proteomes" id="UP000634004"/>
    </source>
</evidence>
<feature type="transmembrane region" description="Helical" evidence="1">
    <location>
        <begin position="7"/>
        <end position="26"/>
    </location>
</feature>
<feature type="transmembrane region" description="Helical" evidence="1">
    <location>
        <begin position="101"/>
        <end position="123"/>
    </location>
</feature>
<dbReference type="RefSeq" id="WP_189494159.1">
    <property type="nucleotide sequence ID" value="NZ_BMZH01000001.1"/>
</dbReference>
<dbReference type="EMBL" id="BMZH01000001">
    <property type="protein sequence ID" value="GHA81338.1"/>
    <property type="molecule type" value="Genomic_DNA"/>
</dbReference>
<gene>
    <name evidence="2" type="ORF">GCM10009069_00390</name>
</gene>
<reference evidence="2" key="1">
    <citation type="journal article" date="2014" name="Int. J. Syst. Evol. Microbiol.">
        <title>Complete genome sequence of Corynebacterium casei LMG S-19264T (=DSM 44701T), isolated from a smear-ripened cheese.</title>
        <authorList>
            <consortium name="US DOE Joint Genome Institute (JGI-PGF)"/>
            <person name="Walter F."/>
            <person name="Albersmeier A."/>
            <person name="Kalinowski J."/>
            <person name="Ruckert C."/>
        </authorList>
    </citation>
    <scope>NUCLEOTIDE SEQUENCE</scope>
    <source>
        <strain evidence="2">KCTC 32513</strain>
    </source>
</reference>
<dbReference type="Proteomes" id="UP000634004">
    <property type="component" value="Unassembled WGS sequence"/>
</dbReference>
<dbReference type="AlphaFoldDB" id="A0A8J3CPK5"/>
<organism evidence="2 3">
    <name type="scientific">Algimonas arctica</name>
    <dbReference type="NCBI Taxonomy" id="1479486"/>
    <lineage>
        <taxon>Bacteria</taxon>
        <taxon>Pseudomonadati</taxon>
        <taxon>Pseudomonadota</taxon>
        <taxon>Alphaproteobacteria</taxon>
        <taxon>Maricaulales</taxon>
        <taxon>Robiginitomaculaceae</taxon>
        <taxon>Algimonas</taxon>
    </lineage>
</organism>
<comment type="caution">
    <text evidence="2">The sequence shown here is derived from an EMBL/GenBank/DDBJ whole genome shotgun (WGS) entry which is preliminary data.</text>
</comment>
<name>A0A8J3CPK5_9PROT</name>
<keyword evidence="1" id="KW-1133">Transmembrane helix</keyword>
<proteinExistence type="predicted"/>
<keyword evidence="1" id="KW-0812">Transmembrane</keyword>
<sequence length="129" mass="14266">MDKRGTFLIIGIIFWIVAAGLMHYLGPIFLDGALLHILFWIANFAFAAVSIILIAKATGRTKHDMLVPVTIMAMPAMIMDGLSITADAQGLTHIYANTPLLAAYSGGFLLFAFWSFFFFALVWHRDAKV</sequence>
<accession>A0A8J3CPK5</accession>
<evidence type="ECO:0000313" key="2">
    <source>
        <dbReference type="EMBL" id="GHA81338.1"/>
    </source>
</evidence>
<protein>
    <submittedName>
        <fullName evidence="2">Uncharacterized protein</fullName>
    </submittedName>
</protein>
<keyword evidence="3" id="KW-1185">Reference proteome</keyword>
<feature type="transmembrane region" description="Helical" evidence="1">
    <location>
        <begin position="66"/>
        <end position="86"/>
    </location>
</feature>
<feature type="transmembrane region" description="Helical" evidence="1">
    <location>
        <begin position="32"/>
        <end position="54"/>
    </location>
</feature>
<evidence type="ECO:0000256" key="1">
    <source>
        <dbReference type="SAM" id="Phobius"/>
    </source>
</evidence>
<reference evidence="2" key="2">
    <citation type="submission" date="2020-09" db="EMBL/GenBank/DDBJ databases">
        <authorList>
            <person name="Sun Q."/>
            <person name="Kim S."/>
        </authorList>
    </citation>
    <scope>NUCLEOTIDE SEQUENCE</scope>
    <source>
        <strain evidence="2">KCTC 32513</strain>
    </source>
</reference>